<dbReference type="WBParaSite" id="ALUE_0000657501-mRNA-1">
    <property type="protein sequence ID" value="ALUE_0000657501-mRNA-1"/>
    <property type="gene ID" value="ALUE_0000657501"/>
</dbReference>
<dbReference type="PROSITE" id="PS50893">
    <property type="entry name" value="ABC_TRANSPORTER_2"/>
    <property type="match status" value="2"/>
</dbReference>
<evidence type="ECO:0000256" key="1">
    <source>
        <dbReference type="ARBA" id="ARBA00004141"/>
    </source>
</evidence>
<feature type="transmembrane region" description="Helical" evidence="9">
    <location>
        <begin position="848"/>
        <end position="868"/>
    </location>
</feature>
<keyword evidence="6" id="KW-0067">ATP-binding</keyword>
<feature type="transmembrane region" description="Helical" evidence="9">
    <location>
        <begin position="974"/>
        <end position="997"/>
    </location>
</feature>
<dbReference type="GO" id="GO:0016887">
    <property type="term" value="F:ATP hydrolysis activity"/>
    <property type="evidence" value="ECO:0007669"/>
    <property type="project" value="InterPro"/>
</dbReference>
<dbReference type="InterPro" id="IPR011527">
    <property type="entry name" value="ABC1_TM_dom"/>
</dbReference>
<dbReference type="Pfam" id="PF00664">
    <property type="entry name" value="ABC_membrane"/>
    <property type="match status" value="2"/>
</dbReference>
<feature type="transmembrane region" description="Helical" evidence="9">
    <location>
        <begin position="289"/>
        <end position="310"/>
    </location>
</feature>
<dbReference type="PROSITE" id="PS50929">
    <property type="entry name" value="ABC_TM1F"/>
    <property type="match status" value="2"/>
</dbReference>
<feature type="transmembrane region" description="Helical" evidence="9">
    <location>
        <begin position="63"/>
        <end position="89"/>
    </location>
</feature>
<dbReference type="GO" id="GO:0090374">
    <property type="term" value="P:oligopeptide export from mitochondrion"/>
    <property type="evidence" value="ECO:0007669"/>
    <property type="project" value="TreeGrafter"/>
</dbReference>
<dbReference type="Gene3D" id="3.40.50.300">
    <property type="entry name" value="P-loop containing nucleotide triphosphate hydrolases"/>
    <property type="match status" value="2"/>
</dbReference>
<reference evidence="13" key="1">
    <citation type="submission" date="2023-03" db="UniProtKB">
        <authorList>
            <consortium name="WormBaseParasite"/>
        </authorList>
    </citation>
    <scope>IDENTIFICATION</scope>
</reference>
<feature type="transmembrane region" description="Helical" evidence="9">
    <location>
        <begin position="740"/>
        <end position="768"/>
    </location>
</feature>
<feature type="transmembrane region" description="Helical" evidence="9">
    <location>
        <begin position="928"/>
        <end position="954"/>
    </location>
</feature>
<evidence type="ECO:0000256" key="7">
    <source>
        <dbReference type="ARBA" id="ARBA00022989"/>
    </source>
</evidence>
<keyword evidence="8 9" id="KW-0472">Membrane</keyword>
<dbReference type="InterPro" id="IPR036640">
    <property type="entry name" value="ABC1_TM_sf"/>
</dbReference>
<evidence type="ECO:0000256" key="2">
    <source>
        <dbReference type="ARBA" id="ARBA00007577"/>
    </source>
</evidence>
<dbReference type="InterPro" id="IPR027417">
    <property type="entry name" value="P-loop_NTPase"/>
</dbReference>
<evidence type="ECO:0000259" key="11">
    <source>
        <dbReference type="PROSITE" id="PS50929"/>
    </source>
</evidence>
<proteinExistence type="inferred from homology"/>
<dbReference type="InterPro" id="IPR039421">
    <property type="entry name" value="Type_1_exporter"/>
</dbReference>
<evidence type="ECO:0000256" key="5">
    <source>
        <dbReference type="ARBA" id="ARBA00022741"/>
    </source>
</evidence>
<dbReference type="SMART" id="SM00382">
    <property type="entry name" value="AAA"/>
    <property type="match status" value="2"/>
</dbReference>
<keyword evidence="3" id="KW-0813">Transport</keyword>
<dbReference type="GO" id="GO:0015421">
    <property type="term" value="F:ABC-type oligopeptide transporter activity"/>
    <property type="evidence" value="ECO:0007669"/>
    <property type="project" value="TreeGrafter"/>
</dbReference>
<keyword evidence="5" id="KW-0547">Nucleotide-binding</keyword>
<feature type="transmembrane region" description="Helical" evidence="9">
    <location>
        <begin position="190"/>
        <end position="208"/>
    </location>
</feature>
<evidence type="ECO:0000256" key="9">
    <source>
        <dbReference type="SAM" id="Phobius"/>
    </source>
</evidence>
<dbReference type="FunFam" id="3.40.50.300:FF:002283">
    <property type="entry name" value="p-GlycoProtein related"/>
    <property type="match status" value="1"/>
</dbReference>
<feature type="domain" description="ABC transporter" evidence="10">
    <location>
        <begin position="1022"/>
        <end position="1258"/>
    </location>
</feature>
<dbReference type="PROSITE" id="PS00211">
    <property type="entry name" value="ABC_TRANSPORTER_1"/>
    <property type="match status" value="2"/>
</dbReference>
<dbReference type="GO" id="GO:0005743">
    <property type="term" value="C:mitochondrial inner membrane"/>
    <property type="evidence" value="ECO:0007669"/>
    <property type="project" value="TreeGrafter"/>
</dbReference>
<dbReference type="CDD" id="cd18577">
    <property type="entry name" value="ABC_6TM_Pgp_ABCB1_D1_like"/>
    <property type="match status" value="1"/>
</dbReference>
<feature type="domain" description="ABC transporter" evidence="10">
    <location>
        <begin position="391"/>
        <end position="640"/>
    </location>
</feature>
<dbReference type="SUPFAM" id="SSF52540">
    <property type="entry name" value="P-loop containing nucleoside triphosphate hydrolases"/>
    <property type="match status" value="2"/>
</dbReference>
<keyword evidence="4 9" id="KW-0812">Transmembrane</keyword>
<name>A0A9J2P9I2_ASCLU</name>
<comment type="similarity">
    <text evidence="2">Belongs to the ABC transporter superfamily. ABCB family. Multidrug resistance exporter (TC 3.A.1.201) subfamily.</text>
</comment>
<comment type="subcellular location">
    <subcellularLocation>
        <location evidence="1">Membrane</location>
        <topology evidence="1">Multi-pass membrane protein</topology>
    </subcellularLocation>
</comment>
<protein>
    <submittedName>
        <fullName evidence="13">Uncharacterized protein</fullName>
    </submittedName>
</protein>
<dbReference type="FunFam" id="3.40.50.300:FF:000967">
    <property type="entry name" value="ABC multidrug transporter mdr4"/>
    <property type="match status" value="1"/>
</dbReference>
<dbReference type="PANTHER" id="PTHR43394:SF27">
    <property type="entry name" value="ATP-DEPENDENT TRANSLOCASE ABCB1-LIKE"/>
    <property type="match status" value="1"/>
</dbReference>
<dbReference type="InterPro" id="IPR003593">
    <property type="entry name" value="AAA+_ATPase"/>
</dbReference>
<feature type="domain" description="ABC transmembrane type-1" evidence="11">
    <location>
        <begin position="704"/>
        <end position="988"/>
    </location>
</feature>
<accession>A0A9J2P9I2</accession>
<evidence type="ECO:0000256" key="6">
    <source>
        <dbReference type="ARBA" id="ARBA00022840"/>
    </source>
</evidence>
<evidence type="ECO:0000313" key="13">
    <source>
        <dbReference type="WBParaSite" id="ALUE_0000657501-mRNA-1"/>
    </source>
</evidence>
<dbReference type="AlphaFoldDB" id="A0A9J2P9I2"/>
<dbReference type="InterPro" id="IPR017871">
    <property type="entry name" value="ABC_transporter-like_CS"/>
</dbReference>
<feature type="transmembrane region" description="Helical" evidence="9">
    <location>
        <begin position="825"/>
        <end position="842"/>
    </location>
</feature>
<evidence type="ECO:0000256" key="3">
    <source>
        <dbReference type="ARBA" id="ARBA00022448"/>
    </source>
</evidence>
<keyword evidence="12" id="KW-1185">Reference proteome</keyword>
<dbReference type="Pfam" id="PF00005">
    <property type="entry name" value="ABC_tran"/>
    <property type="match status" value="2"/>
</dbReference>
<evidence type="ECO:0000256" key="4">
    <source>
        <dbReference type="ARBA" id="ARBA00022692"/>
    </source>
</evidence>
<feature type="transmembrane region" description="Helical" evidence="9">
    <location>
        <begin position="330"/>
        <end position="348"/>
    </location>
</feature>
<dbReference type="CDD" id="cd03249">
    <property type="entry name" value="ABC_MTABC3_MDL1_MDL2"/>
    <property type="match status" value="1"/>
</dbReference>
<evidence type="ECO:0000256" key="8">
    <source>
        <dbReference type="ARBA" id="ARBA00023136"/>
    </source>
</evidence>
<evidence type="ECO:0000313" key="12">
    <source>
        <dbReference type="Proteomes" id="UP000036681"/>
    </source>
</evidence>
<feature type="transmembrane region" description="Helical" evidence="9">
    <location>
        <begin position="109"/>
        <end position="128"/>
    </location>
</feature>
<dbReference type="InterPro" id="IPR003439">
    <property type="entry name" value="ABC_transporter-like_ATP-bd"/>
</dbReference>
<dbReference type="GO" id="GO:0005524">
    <property type="term" value="F:ATP binding"/>
    <property type="evidence" value="ECO:0007669"/>
    <property type="project" value="UniProtKB-KW"/>
</dbReference>
<evidence type="ECO:0000259" key="10">
    <source>
        <dbReference type="PROSITE" id="PS50893"/>
    </source>
</evidence>
<dbReference type="Gene3D" id="1.20.1560.10">
    <property type="entry name" value="ABC transporter type 1, transmembrane domain"/>
    <property type="match status" value="2"/>
</dbReference>
<dbReference type="SUPFAM" id="SSF90123">
    <property type="entry name" value="ABC transporter transmembrane region"/>
    <property type="match status" value="2"/>
</dbReference>
<dbReference type="PANTHER" id="PTHR43394">
    <property type="entry name" value="ATP-DEPENDENT PERMEASE MDL1, MITOCHONDRIAL"/>
    <property type="match status" value="1"/>
</dbReference>
<keyword evidence="7 9" id="KW-1133">Transmembrane helix</keyword>
<organism evidence="12 13">
    <name type="scientific">Ascaris lumbricoides</name>
    <name type="common">Giant roundworm</name>
    <dbReference type="NCBI Taxonomy" id="6252"/>
    <lineage>
        <taxon>Eukaryota</taxon>
        <taxon>Metazoa</taxon>
        <taxon>Ecdysozoa</taxon>
        <taxon>Nematoda</taxon>
        <taxon>Chromadorea</taxon>
        <taxon>Rhabditida</taxon>
        <taxon>Spirurina</taxon>
        <taxon>Ascaridomorpha</taxon>
        <taxon>Ascaridoidea</taxon>
        <taxon>Ascarididae</taxon>
        <taxon>Ascaris</taxon>
    </lineage>
</organism>
<sequence length="1263" mass="138582">MELEAKQPVGESNNESEAQYEQSSFEKAINFLLCRGDLAKQRLEAKPVSFFELFRFASTFDKFLVACGILLALLCGIGLPLTTILAGRLTNALIVTGTYEGNNEFRRTGYTYVILFAIVGVAMVAISYTQYMCFKYASLNIARNTRSEYMRSLLRQDAAWFDSQKAGTITSQLNENIDKIKDGVGDKVGFILRGITMFATCVVIGFAFEWRITLVVIGLAPLSAILMSLSSRLIDKASTKQMKHNAECAAVLEESVMNFKTIASCNGQQTVLKKYASGLRMARKYATQIAAFSGLFDGIFYCAIYVFFAAGFYYGGYLYKVGIVKEPGDIFIVANAIVFGAYFLGILSPHLMAVTNAKVAAAVIYQTIDRTPPIDSSSEEGIEMLHSKGSIQFADVHFNYPTRKDKQVFCGLNFDVKSGDTVALVGHSGCGKSTIIGLLTRLYECTGGTVSIDGVDVRKIKISSLRNIVGVVQQEPELFNGTIKENVRLGKADATDEEIIEYCQMANAHGFIEKLPDGYNTMIGTGGIQLSGGQKQRIAIARTIARNPRILLLDEATSALDAESEITVQEALKKAAFGRTTIMIAHRSHKELLQMENGIYASLVKSQQFDEDLHDTAIVEEDRISQLPHFERSGTINSSFSARGSSSHFARGGAFNPDAYSSIRRKPAVEKELLLDDECLKQGRRGLWHLYRNCDGNYAKLGSAVVTSVLRGSEIPLFVVIFKLTFDGFVAANPDTMMRWLLYSFIGFIALGVFLLIVMFLANVFFGWTAECVVDSLRFRALSNMLHQDAVYFDTPSRSTAITVTRLSTDAPNIKGALDVRMVQIVNNFVALAVTLVLGIAYCWQVGLLGLGFTLIVLLLLIVIAKLMDKTNDTAIKEDLSGQLSIEMVEQVRTIQLLTREKHFCKRFDEKLDAALVLQKKCGPPEAVCFTITMVFPYFSDMVAYALGISLLYYGHAKADEVFASAMASNSGGWAIVMLSGCLNTFLGASASVDSILRLVYAPKSQKDSAESEMKVELCGNISFDKVRFSYPTRPQQNILNALTLRASKGQTIALVGPSGSGKSTVISLLERFYDATSGSINLDGHAVKRIPLAELRQQIALVGQEPVLFSGTIRENILLGVENKSDDDVADACEMANARHFIEAMPQGYETEVGERGAQLSGGQKQRIAIARALVRNPKILLLDEATSALDADSERAVQEALDRASSGRTCVIIAHRLSSIQHADQIFFIENGSVIEHGTHQELLDADGKYADLIRKQDLTS</sequence>
<feature type="transmembrane region" description="Helical" evidence="9">
    <location>
        <begin position="214"/>
        <end position="234"/>
    </location>
</feature>
<feature type="domain" description="ABC transmembrane type-1" evidence="11">
    <location>
        <begin position="68"/>
        <end position="356"/>
    </location>
</feature>
<dbReference type="Proteomes" id="UP000036681">
    <property type="component" value="Unplaced"/>
</dbReference>